<protein>
    <submittedName>
        <fullName evidence="2">Uncharacterized protein</fullName>
    </submittedName>
</protein>
<evidence type="ECO:0000256" key="1">
    <source>
        <dbReference type="SAM" id="MobiDB-lite"/>
    </source>
</evidence>
<comment type="caution">
    <text evidence="2">The sequence shown here is derived from an EMBL/GenBank/DDBJ whole genome shotgun (WGS) entry which is preliminary data.</text>
</comment>
<dbReference type="EMBL" id="VIEB01000466">
    <property type="protein sequence ID" value="TQD89900.1"/>
    <property type="molecule type" value="Genomic_DNA"/>
</dbReference>
<feature type="region of interest" description="Disordered" evidence="1">
    <location>
        <begin position="27"/>
        <end position="54"/>
    </location>
</feature>
<dbReference type="Proteomes" id="UP000315295">
    <property type="component" value="Unassembled WGS sequence"/>
</dbReference>
<proteinExistence type="predicted"/>
<evidence type="ECO:0000313" key="2">
    <source>
        <dbReference type="EMBL" id="TQD89900.1"/>
    </source>
</evidence>
<reference evidence="2 3" key="1">
    <citation type="journal article" date="2019" name="G3 (Bethesda)">
        <title>Sequencing of a Wild Apple (Malus baccata) Genome Unravels the Differences Between Cultivated and Wild Apple Species Regarding Disease Resistance and Cold Tolerance.</title>
        <authorList>
            <person name="Chen X."/>
        </authorList>
    </citation>
    <scope>NUCLEOTIDE SEQUENCE [LARGE SCALE GENOMIC DNA]</scope>
    <source>
        <strain evidence="3">cv. Shandingzi</strain>
        <tissue evidence="2">Leaves</tissue>
    </source>
</reference>
<keyword evidence="3" id="KW-1185">Reference proteome</keyword>
<dbReference type="AlphaFoldDB" id="A0A540LTR9"/>
<organism evidence="2 3">
    <name type="scientific">Malus baccata</name>
    <name type="common">Siberian crab apple</name>
    <name type="synonym">Pyrus baccata</name>
    <dbReference type="NCBI Taxonomy" id="106549"/>
    <lineage>
        <taxon>Eukaryota</taxon>
        <taxon>Viridiplantae</taxon>
        <taxon>Streptophyta</taxon>
        <taxon>Embryophyta</taxon>
        <taxon>Tracheophyta</taxon>
        <taxon>Spermatophyta</taxon>
        <taxon>Magnoliopsida</taxon>
        <taxon>eudicotyledons</taxon>
        <taxon>Gunneridae</taxon>
        <taxon>Pentapetalae</taxon>
        <taxon>rosids</taxon>
        <taxon>fabids</taxon>
        <taxon>Rosales</taxon>
        <taxon>Rosaceae</taxon>
        <taxon>Amygdaloideae</taxon>
        <taxon>Maleae</taxon>
        <taxon>Malus</taxon>
    </lineage>
</organism>
<evidence type="ECO:0000313" key="3">
    <source>
        <dbReference type="Proteomes" id="UP000315295"/>
    </source>
</evidence>
<name>A0A540LTR9_MALBA</name>
<feature type="compositionally biased region" description="Basic residues" evidence="1">
    <location>
        <begin position="30"/>
        <end position="45"/>
    </location>
</feature>
<accession>A0A540LTR9</accession>
<sequence>MWDHNITPPFGRPDTHDGNHVAQSLVTKSLRAHTPKAVITRRHVTSPRPAASGT</sequence>
<gene>
    <name evidence="2" type="ORF">C1H46_024531</name>
</gene>